<dbReference type="GO" id="GO:0048245">
    <property type="term" value="P:eosinophil chemotaxis"/>
    <property type="evidence" value="ECO:0007669"/>
    <property type="project" value="TreeGrafter"/>
</dbReference>
<dbReference type="GO" id="GO:0006397">
    <property type="term" value="P:mRNA processing"/>
    <property type="evidence" value="ECO:0007669"/>
    <property type="project" value="UniProtKB-KW"/>
</dbReference>
<evidence type="ECO:0000256" key="3">
    <source>
        <dbReference type="ARBA" id="ARBA00004613"/>
    </source>
</evidence>
<dbReference type="GO" id="GO:0045806">
    <property type="term" value="P:negative regulation of endocytosis"/>
    <property type="evidence" value="ECO:0007669"/>
    <property type="project" value="TreeGrafter"/>
</dbReference>
<keyword evidence="18" id="KW-0539">Nucleus</keyword>
<keyword evidence="9" id="KW-0747">Spliceosome</keyword>
<organism evidence="22 23">
    <name type="scientific">Engystomops pustulosus</name>
    <name type="common">Tungara frog</name>
    <name type="synonym">Physalaemus pustulosus</name>
    <dbReference type="NCBI Taxonomy" id="76066"/>
    <lineage>
        <taxon>Eukaryota</taxon>
        <taxon>Metazoa</taxon>
        <taxon>Chordata</taxon>
        <taxon>Craniata</taxon>
        <taxon>Vertebrata</taxon>
        <taxon>Euteleostomi</taxon>
        <taxon>Amphibia</taxon>
        <taxon>Batrachia</taxon>
        <taxon>Anura</taxon>
        <taxon>Neobatrachia</taxon>
        <taxon>Hyloidea</taxon>
        <taxon>Leptodactylidae</taxon>
        <taxon>Leiuperinae</taxon>
        <taxon>Engystomops</taxon>
    </lineage>
</organism>
<evidence type="ECO:0000256" key="16">
    <source>
        <dbReference type="ARBA" id="ARBA00023157"/>
    </source>
</evidence>
<dbReference type="GO" id="GO:0050918">
    <property type="term" value="P:positive chemotaxis"/>
    <property type="evidence" value="ECO:0007669"/>
    <property type="project" value="TreeGrafter"/>
</dbReference>
<dbReference type="InterPro" id="IPR044156">
    <property type="entry name" value="Galectin-like"/>
</dbReference>
<dbReference type="GO" id="GO:0030154">
    <property type="term" value="P:cell differentiation"/>
    <property type="evidence" value="ECO:0007669"/>
    <property type="project" value="UniProtKB-KW"/>
</dbReference>
<evidence type="ECO:0000256" key="15">
    <source>
        <dbReference type="ARBA" id="ARBA00022990"/>
    </source>
</evidence>
<evidence type="ECO:0000256" key="7">
    <source>
        <dbReference type="ARBA" id="ARBA00022588"/>
    </source>
</evidence>
<evidence type="ECO:0000256" key="11">
    <source>
        <dbReference type="ARBA" id="ARBA00022737"/>
    </source>
</evidence>
<keyword evidence="23" id="KW-1185">Reference proteome</keyword>
<keyword evidence="6" id="KW-0597">Phosphoprotein</keyword>
<keyword evidence="10 19" id="KW-0430">Lectin</keyword>
<evidence type="ECO:0000256" key="12">
    <source>
        <dbReference type="ARBA" id="ARBA00022782"/>
    </source>
</evidence>
<evidence type="ECO:0000256" key="4">
    <source>
        <dbReference type="ARBA" id="ARBA00022490"/>
    </source>
</evidence>
<evidence type="ECO:0000256" key="6">
    <source>
        <dbReference type="ARBA" id="ARBA00022553"/>
    </source>
</evidence>
<evidence type="ECO:0000313" key="23">
    <source>
        <dbReference type="Proteomes" id="UP000824782"/>
    </source>
</evidence>
<sequence length="190" mass="20880">GQGQQYPGFPGPGQGQQFPGYPGFPGPGQSYPGAPTPGQPGQPGQPSAPSISPGPLKVPHQISLPSGLEKGMVLTVHGIPTGKRFVIDFVDGQDIAFHFNPRFDERPNVVVRNSMSRGNWGSEERKSPKFPFVQNQPFKLQILFEPDCYKVAVNNENLFQYNHRLKNFSKINVIRIGGDLTLSEASMYKM</sequence>
<keyword evidence="11" id="KW-0677">Repeat</keyword>
<dbReference type="PROSITE" id="PS51304">
    <property type="entry name" value="GALECTIN"/>
    <property type="match status" value="1"/>
</dbReference>
<feature type="region of interest" description="Disordered" evidence="20">
    <location>
        <begin position="1"/>
        <end position="58"/>
    </location>
</feature>
<dbReference type="GO" id="GO:0048030">
    <property type="term" value="F:disaccharide binding"/>
    <property type="evidence" value="ECO:0007669"/>
    <property type="project" value="TreeGrafter"/>
</dbReference>
<keyword evidence="17" id="KW-0508">mRNA splicing</keyword>
<dbReference type="Proteomes" id="UP000824782">
    <property type="component" value="Unassembled WGS sequence"/>
</dbReference>
<dbReference type="GO" id="GO:0005681">
    <property type="term" value="C:spliceosomal complex"/>
    <property type="evidence" value="ECO:0007669"/>
    <property type="project" value="UniProtKB-KW"/>
</dbReference>
<dbReference type="GO" id="GO:0019863">
    <property type="term" value="F:IgE binding"/>
    <property type="evidence" value="ECO:0007669"/>
    <property type="project" value="UniProtKB-KW"/>
</dbReference>
<evidence type="ECO:0000313" key="22">
    <source>
        <dbReference type="EMBL" id="KAG8561028.1"/>
    </source>
</evidence>
<dbReference type="AlphaFoldDB" id="A0AAV7ASH6"/>
<keyword evidence="5" id="KW-0964">Secreted</keyword>
<dbReference type="GO" id="GO:0043236">
    <property type="term" value="F:laminin binding"/>
    <property type="evidence" value="ECO:0007669"/>
    <property type="project" value="TreeGrafter"/>
</dbReference>
<keyword evidence="8" id="KW-0507">mRNA processing</keyword>
<dbReference type="Gene3D" id="2.60.120.200">
    <property type="match status" value="1"/>
</dbReference>
<keyword evidence="14" id="KW-0389">IgE-binding protein</keyword>
<dbReference type="PANTHER" id="PTHR11346">
    <property type="entry name" value="GALECTIN"/>
    <property type="match status" value="1"/>
</dbReference>
<name>A0AAV7ASH6_ENGPU</name>
<dbReference type="InterPro" id="IPR013320">
    <property type="entry name" value="ConA-like_dom_sf"/>
</dbReference>
<dbReference type="GO" id="GO:0048246">
    <property type="term" value="P:macrophage chemotaxis"/>
    <property type="evidence" value="ECO:0007669"/>
    <property type="project" value="TreeGrafter"/>
</dbReference>
<evidence type="ECO:0000256" key="2">
    <source>
        <dbReference type="ARBA" id="ARBA00004496"/>
    </source>
</evidence>
<evidence type="ECO:0000256" key="9">
    <source>
        <dbReference type="ARBA" id="ARBA00022728"/>
    </source>
</evidence>
<dbReference type="GO" id="GO:2001237">
    <property type="term" value="P:negative regulation of extrinsic apoptotic signaling pathway"/>
    <property type="evidence" value="ECO:0007669"/>
    <property type="project" value="TreeGrafter"/>
</dbReference>
<dbReference type="EMBL" id="WNYA01000007">
    <property type="protein sequence ID" value="KAG8561028.1"/>
    <property type="molecule type" value="Genomic_DNA"/>
</dbReference>
<evidence type="ECO:0000256" key="5">
    <source>
        <dbReference type="ARBA" id="ARBA00022525"/>
    </source>
</evidence>
<keyword evidence="12" id="KW-0221">Differentiation</keyword>
<evidence type="ECO:0000256" key="1">
    <source>
        <dbReference type="ARBA" id="ARBA00004123"/>
    </source>
</evidence>
<keyword evidence="4" id="KW-0963">Cytoplasm</keyword>
<protein>
    <recommendedName>
        <fullName evidence="19">Galectin</fullName>
    </recommendedName>
</protein>
<evidence type="ECO:0000256" key="10">
    <source>
        <dbReference type="ARBA" id="ARBA00022734"/>
    </source>
</evidence>
<dbReference type="CDD" id="cd00070">
    <property type="entry name" value="GLECT"/>
    <property type="match status" value="1"/>
</dbReference>
<feature type="compositionally biased region" description="Low complexity" evidence="20">
    <location>
        <begin position="15"/>
        <end position="33"/>
    </location>
</feature>
<dbReference type="GO" id="GO:0008380">
    <property type="term" value="P:RNA splicing"/>
    <property type="evidence" value="ECO:0007669"/>
    <property type="project" value="UniProtKB-KW"/>
</dbReference>
<dbReference type="InterPro" id="IPR001079">
    <property type="entry name" value="Galectin_CRD"/>
</dbReference>
<feature type="domain" description="Galectin" evidence="21">
    <location>
        <begin position="60"/>
        <end position="188"/>
    </location>
</feature>
<comment type="subcellular location">
    <subcellularLocation>
        <location evidence="2">Cytoplasm</location>
    </subcellularLocation>
    <subcellularLocation>
        <location evidence="1">Nucleus</location>
    </subcellularLocation>
    <subcellularLocation>
        <location evidence="3">Secreted</location>
    </subcellularLocation>
</comment>
<feature type="non-terminal residue" evidence="22">
    <location>
        <position position="1"/>
    </location>
</feature>
<evidence type="ECO:0000256" key="14">
    <source>
        <dbReference type="ARBA" id="ARBA00022972"/>
    </source>
</evidence>
<dbReference type="GO" id="GO:0090280">
    <property type="term" value="P:positive regulation of calcium ion import"/>
    <property type="evidence" value="ECO:0007669"/>
    <property type="project" value="TreeGrafter"/>
</dbReference>
<evidence type="ECO:0000256" key="18">
    <source>
        <dbReference type="ARBA" id="ARBA00023242"/>
    </source>
</evidence>
<feature type="compositionally biased region" description="Low complexity" evidence="20">
    <location>
        <begin position="42"/>
        <end position="55"/>
    </location>
</feature>
<evidence type="ECO:0000256" key="8">
    <source>
        <dbReference type="ARBA" id="ARBA00022664"/>
    </source>
</evidence>
<reference evidence="22" key="1">
    <citation type="thesis" date="2020" institute="ProQuest LLC" country="789 East Eisenhower Parkway, Ann Arbor, MI, USA">
        <title>Comparative Genomics and Chromosome Evolution.</title>
        <authorList>
            <person name="Mudd A.B."/>
        </authorList>
    </citation>
    <scope>NUCLEOTIDE SEQUENCE</scope>
    <source>
        <strain evidence="22">237g6f4</strain>
        <tissue evidence="22">Blood</tissue>
    </source>
</reference>
<evidence type="ECO:0000256" key="19">
    <source>
        <dbReference type="RuleBase" id="RU102079"/>
    </source>
</evidence>
<evidence type="ECO:0000256" key="17">
    <source>
        <dbReference type="ARBA" id="ARBA00023187"/>
    </source>
</evidence>
<accession>A0AAV7ASH6</accession>
<keyword evidence="7" id="KW-0399">Innate immunity</keyword>
<dbReference type="SUPFAM" id="SSF49899">
    <property type="entry name" value="Concanavalin A-like lectins/glucanases"/>
    <property type="match status" value="1"/>
</dbReference>
<dbReference type="GO" id="GO:0045087">
    <property type="term" value="P:innate immune response"/>
    <property type="evidence" value="ECO:0007669"/>
    <property type="project" value="UniProtKB-KW"/>
</dbReference>
<dbReference type="SMART" id="SM00276">
    <property type="entry name" value="GLECT"/>
    <property type="match status" value="1"/>
</dbReference>
<keyword evidence="15" id="KW-0007">Acetylation</keyword>
<evidence type="ECO:0000259" key="21">
    <source>
        <dbReference type="PROSITE" id="PS51304"/>
    </source>
</evidence>
<evidence type="ECO:0000256" key="20">
    <source>
        <dbReference type="SAM" id="MobiDB-lite"/>
    </source>
</evidence>
<proteinExistence type="predicted"/>
<dbReference type="GO" id="GO:0002548">
    <property type="term" value="P:monocyte chemotaxis"/>
    <property type="evidence" value="ECO:0007669"/>
    <property type="project" value="TreeGrafter"/>
</dbReference>
<dbReference type="SMART" id="SM00908">
    <property type="entry name" value="Gal-bind_lectin"/>
    <property type="match status" value="1"/>
</dbReference>
<evidence type="ECO:0000256" key="13">
    <source>
        <dbReference type="ARBA" id="ARBA00022859"/>
    </source>
</evidence>
<dbReference type="PANTHER" id="PTHR11346:SF26">
    <property type="entry name" value="GALECTIN-3"/>
    <property type="match status" value="1"/>
</dbReference>
<gene>
    <name evidence="22" type="ORF">GDO81_015222</name>
</gene>
<dbReference type="GO" id="GO:0001772">
    <property type="term" value="C:immunological synapse"/>
    <property type="evidence" value="ECO:0007669"/>
    <property type="project" value="TreeGrafter"/>
</dbReference>
<dbReference type="GO" id="GO:0005737">
    <property type="term" value="C:cytoplasm"/>
    <property type="evidence" value="ECO:0007669"/>
    <property type="project" value="UniProtKB-SubCell"/>
</dbReference>
<comment type="caution">
    <text evidence="22">The sequence shown here is derived from an EMBL/GenBank/DDBJ whole genome shotgun (WGS) entry which is preliminary data.</text>
</comment>
<keyword evidence="13" id="KW-0391">Immunity</keyword>
<dbReference type="Pfam" id="PF00337">
    <property type="entry name" value="Gal-bind_lectin"/>
    <property type="match status" value="1"/>
</dbReference>
<dbReference type="GO" id="GO:0030593">
    <property type="term" value="P:neutrophil chemotaxis"/>
    <property type="evidence" value="ECO:0007669"/>
    <property type="project" value="TreeGrafter"/>
</dbReference>
<keyword evidence="16" id="KW-1015">Disulfide bond</keyword>
<dbReference type="GO" id="GO:0005615">
    <property type="term" value="C:extracellular space"/>
    <property type="evidence" value="ECO:0007669"/>
    <property type="project" value="TreeGrafter"/>
</dbReference>
<dbReference type="FunFam" id="2.60.120.200:FF:000023">
    <property type="entry name" value="Galectin"/>
    <property type="match status" value="1"/>
</dbReference>